<dbReference type="PROSITE" id="PS50096">
    <property type="entry name" value="IQ"/>
    <property type="match status" value="2"/>
</dbReference>
<proteinExistence type="predicted"/>
<evidence type="ECO:0000313" key="1">
    <source>
        <dbReference type="EMBL" id="RHY16072.1"/>
    </source>
</evidence>
<protein>
    <submittedName>
        <fullName evidence="1">Uncharacterized protein</fullName>
    </submittedName>
</protein>
<comment type="caution">
    <text evidence="1">The sequence shown here is derived from an EMBL/GenBank/DDBJ whole genome shotgun (WGS) entry which is preliminary data.</text>
</comment>
<evidence type="ECO:0000313" key="2">
    <source>
        <dbReference type="Proteomes" id="UP000265427"/>
    </source>
</evidence>
<dbReference type="VEuPathDB" id="FungiDB:H257_09793"/>
<sequence>MLHYEALVNIQRMYRGHVVRYRKVRVQLCDRIRDDQMYQLQQLLHRRKFLRDERARAATQIQALRRG</sequence>
<dbReference type="EMBL" id="QUSZ01004055">
    <property type="protein sequence ID" value="RHY16072.1"/>
    <property type="molecule type" value="Genomic_DNA"/>
</dbReference>
<accession>A0A397BDZ2</accession>
<name>A0A397BDZ2_APHAT</name>
<reference evidence="1 2" key="1">
    <citation type="submission" date="2018-08" db="EMBL/GenBank/DDBJ databases">
        <title>Aphanomyces genome sequencing and annotation.</title>
        <authorList>
            <person name="Minardi D."/>
            <person name="Oidtmann B."/>
            <person name="Van Der Giezen M."/>
            <person name="Studholme D.J."/>
        </authorList>
    </citation>
    <scope>NUCLEOTIDE SEQUENCE [LARGE SCALE GENOMIC DNA]</scope>
    <source>
        <strain evidence="1 2">Kv</strain>
    </source>
</reference>
<dbReference type="Proteomes" id="UP000265427">
    <property type="component" value="Unassembled WGS sequence"/>
</dbReference>
<gene>
    <name evidence="1" type="ORF">DYB36_014374</name>
</gene>
<dbReference type="AlphaFoldDB" id="A0A397BDZ2"/>
<organism evidence="1 2">
    <name type="scientific">Aphanomyces astaci</name>
    <name type="common">Crayfish plague agent</name>
    <dbReference type="NCBI Taxonomy" id="112090"/>
    <lineage>
        <taxon>Eukaryota</taxon>
        <taxon>Sar</taxon>
        <taxon>Stramenopiles</taxon>
        <taxon>Oomycota</taxon>
        <taxon>Saprolegniomycetes</taxon>
        <taxon>Saprolegniales</taxon>
        <taxon>Verrucalvaceae</taxon>
        <taxon>Aphanomyces</taxon>
    </lineage>
</organism>